<feature type="transmembrane region" description="Helical" evidence="1">
    <location>
        <begin position="6"/>
        <end position="23"/>
    </location>
</feature>
<gene>
    <name evidence="2" type="ORF">BHU61_10905</name>
</gene>
<protein>
    <recommendedName>
        <fullName evidence="4">DUF1516 domain-containing protein</fullName>
    </recommendedName>
</protein>
<feature type="transmembrane region" description="Helical" evidence="1">
    <location>
        <begin position="86"/>
        <end position="105"/>
    </location>
</feature>
<evidence type="ECO:0008006" key="4">
    <source>
        <dbReference type="Google" id="ProtNLM"/>
    </source>
</evidence>
<dbReference type="EMBL" id="PZJH01000006">
    <property type="protein sequence ID" value="RAK44048.1"/>
    <property type="molecule type" value="Genomic_DNA"/>
</dbReference>
<name>A0A327ZSQ9_9STAP</name>
<proteinExistence type="predicted"/>
<feature type="transmembrane region" description="Helical" evidence="1">
    <location>
        <begin position="30"/>
        <end position="50"/>
    </location>
</feature>
<comment type="caution">
    <text evidence="2">The sequence shown here is derived from an EMBL/GenBank/DDBJ whole genome shotgun (WGS) entry which is preliminary data.</text>
</comment>
<keyword evidence="1" id="KW-0812">Transmembrane</keyword>
<dbReference type="AlphaFoldDB" id="A0A327ZSQ9"/>
<feature type="transmembrane region" description="Helical" evidence="1">
    <location>
        <begin position="56"/>
        <end position="74"/>
    </location>
</feature>
<keyword evidence="1" id="KW-0472">Membrane</keyword>
<reference evidence="2 3" key="1">
    <citation type="journal article" date="2018" name="Front. Microbiol.">
        <title>Description and Comparative Genomics of Macrococcus caseolyticus subsp. hominis subsp. nov., Macrococcus goetzii sp. nov., Macrococcus epidermidis sp. nov., and Macrococcus bohemicus sp. nov., Novel Macrococci From Human Clinical Material With Virulence Potential and Suspected Uptake of Foreign DNA by Natural Transformation.</title>
        <authorList>
            <person name="Maslanova I."/>
            <person name="Wertheimer Z."/>
            <person name="Sedlacek I."/>
            <person name="Svec P."/>
            <person name="Indrakova A."/>
            <person name="Kovarovic V."/>
            <person name="Schumann P."/>
            <person name="Sproer C."/>
            <person name="Kralova S."/>
            <person name="Sedo O."/>
            <person name="Kristofova L."/>
            <person name="Vrbovska V."/>
            <person name="Fuzik T."/>
            <person name="Petras P."/>
            <person name="Zdrahal Z."/>
            <person name="Ruzickova V."/>
            <person name="Doskar J."/>
            <person name="Pantucek R."/>
        </authorList>
    </citation>
    <scope>NUCLEOTIDE SEQUENCE [LARGE SCALE GENOMIC DNA]</scope>
    <source>
        <strain evidence="2 3">01/688</strain>
    </source>
</reference>
<evidence type="ECO:0000256" key="1">
    <source>
        <dbReference type="SAM" id="Phobius"/>
    </source>
</evidence>
<keyword evidence="1" id="KW-1133">Transmembrane helix</keyword>
<dbReference type="NCBIfam" id="NF038247">
    <property type="entry name" value="memb_stab_MspA"/>
    <property type="match status" value="1"/>
</dbReference>
<sequence length="106" mass="12321">MIFLITLFTLMYLIVSYTSIYHLKLNILNILRIILGLGYCFFIFTSVMHIPGNMKFWITLLAICLLMNIEIAAYKHKFNDSKAKRILDIFSLVIALMVIVIIAIYI</sequence>
<organism evidence="2 3">
    <name type="scientific">Macrococcus epidermidis</name>
    <dbReference type="NCBI Taxonomy" id="1902580"/>
    <lineage>
        <taxon>Bacteria</taxon>
        <taxon>Bacillati</taxon>
        <taxon>Bacillota</taxon>
        <taxon>Bacilli</taxon>
        <taxon>Bacillales</taxon>
        <taxon>Staphylococcaceae</taxon>
        <taxon>Macrococcus</taxon>
    </lineage>
</organism>
<evidence type="ECO:0000313" key="3">
    <source>
        <dbReference type="Proteomes" id="UP000249808"/>
    </source>
</evidence>
<dbReference type="Proteomes" id="UP000249808">
    <property type="component" value="Unassembled WGS sequence"/>
</dbReference>
<keyword evidence="3" id="KW-1185">Reference proteome</keyword>
<dbReference type="RefSeq" id="WP_111716823.1">
    <property type="nucleotide sequence ID" value="NZ_CP073819.1"/>
</dbReference>
<accession>A0A327ZSQ9</accession>
<dbReference type="InterPro" id="IPR053572">
    <property type="entry name" value="MspA"/>
</dbReference>
<evidence type="ECO:0000313" key="2">
    <source>
        <dbReference type="EMBL" id="RAK44048.1"/>
    </source>
</evidence>